<dbReference type="Gene3D" id="3.40.1280.10">
    <property type="match status" value="1"/>
</dbReference>
<comment type="similarity">
    <text evidence="1">Belongs to the class IV-like SAM-binding methyltransferase superfamily. RNA methyltransferase TrmH family.</text>
</comment>
<feature type="region of interest" description="Disordered" evidence="4">
    <location>
        <begin position="1"/>
        <end position="55"/>
    </location>
</feature>
<evidence type="ECO:0000256" key="1">
    <source>
        <dbReference type="ARBA" id="ARBA00007228"/>
    </source>
</evidence>
<dbReference type="InterPro" id="IPR001537">
    <property type="entry name" value="SpoU_MeTrfase"/>
</dbReference>
<evidence type="ECO:0000256" key="3">
    <source>
        <dbReference type="ARBA" id="ARBA00022679"/>
    </source>
</evidence>
<reference evidence="6" key="1">
    <citation type="submission" date="2020-02" db="EMBL/GenBank/DDBJ databases">
        <authorList>
            <person name="Meier V. D."/>
        </authorList>
    </citation>
    <scope>NUCLEOTIDE SEQUENCE</scope>
    <source>
        <strain evidence="6">AVDCRST_MAG53</strain>
    </source>
</reference>
<dbReference type="PANTHER" id="PTHR46429:SF1">
    <property type="entry name" value="23S RRNA (GUANOSINE-2'-O-)-METHYLTRANSFERASE RLMB"/>
    <property type="match status" value="1"/>
</dbReference>
<dbReference type="PANTHER" id="PTHR46429">
    <property type="entry name" value="23S RRNA (GUANOSINE-2'-O-)-METHYLTRANSFERASE RLMB"/>
    <property type="match status" value="1"/>
</dbReference>
<feature type="domain" description="RNA 2-O ribose methyltransferase substrate binding" evidence="5">
    <location>
        <begin position="64"/>
        <end position="136"/>
    </location>
</feature>
<dbReference type="InterPro" id="IPR029064">
    <property type="entry name" value="Ribosomal_eL30-like_sf"/>
</dbReference>
<keyword evidence="3 6" id="KW-0808">Transferase</keyword>
<name>A0A6J4SCR9_9ACTN</name>
<dbReference type="Pfam" id="PF08032">
    <property type="entry name" value="SpoU_sub_bind"/>
    <property type="match status" value="1"/>
</dbReference>
<dbReference type="SMART" id="SM00967">
    <property type="entry name" value="SpoU_sub_bind"/>
    <property type="match status" value="1"/>
</dbReference>
<dbReference type="InterPro" id="IPR013123">
    <property type="entry name" value="SpoU_subst-bd"/>
</dbReference>
<feature type="compositionally biased region" description="Low complexity" evidence="4">
    <location>
        <begin position="20"/>
        <end position="36"/>
    </location>
</feature>
<gene>
    <name evidence="6" type="ORF">AVDCRST_MAG53-1557</name>
</gene>
<dbReference type="NCBIfam" id="TIGR00186">
    <property type="entry name" value="rRNA_methyl_3"/>
    <property type="match status" value="1"/>
</dbReference>
<keyword evidence="2 6" id="KW-0489">Methyltransferase</keyword>
<protein>
    <submittedName>
        <fullName evidence="6">23S rRNA (Guanosine(2251)-2'-O)-methyltransferase</fullName>
        <ecNumber evidence="6">2.1.1.185</ecNumber>
    </submittedName>
</protein>
<evidence type="ECO:0000256" key="2">
    <source>
        <dbReference type="ARBA" id="ARBA00022603"/>
    </source>
</evidence>
<sequence>MSRRPARRRGRPPTGGGQQGSPADAAPDGPSAAGSPESRATVSQPKASRARIEIKNDASTEGDLLYGRNAVHEALRGQKRRVHRIWATERTLREPWLAGGGSPVVPECASPAAIERRCGSTGHQGVCAQADPYPYTDPEGLLAGRDPFLVVLDEVQDVQNLGAICRTAECAGATGVVIPERRSAVVTPAVCKASAGAVEHLAVARIRNIADFLEAAKAKGIWCYGAASSGAVAWTQPDYSGGVALVLGAEGTGLRPRVAAACDQLIALPLRGRIDSLNVSAAAAVLVYEIVRARA</sequence>
<dbReference type="GO" id="GO:0008173">
    <property type="term" value="F:RNA methyltransferase activity"/>
    <property type="evidence" value="ECO:0007669"/>
    <property type="project" value="InterPro"/>
</dbReference>
<dbReference type="GO" id="GO:0005829">
    <property type="term" value="C:cytosol"/>
    <property type="evidence" value="ECO:0007669"/>
    <property type="project" value="TreeGrafter"/>
</dbReference>
<dbReference type="GO" id="GO:0003723">
    <property type="term" value="F:RNA binding"/>
    <property type="evidence" value="ECO:0007669"/>
    <property type="project" value="InterPro"/>
</dbReference>
<dbReference type="SUPFAM" id="SSF55315">
    <property type="entry name" value="L30e-like"/>
    <property type="match status" value="1"/>
</dbReference>
<feature type="compositionally biased region" description="Basic residues" evidence="4">
    <location>
        <begin position="1"/>
        <end position="11"/>
    </location>
</feature>
<proteinExistence type="inferred from homology"/>
<dbReference type="GO" id="GO:0032259">
    <property type="term" value="P:methylation"/>
    <property type="evidence" value="ECO:0007669"/>
    <property type="project" value="UniProtKB-KW"/>
</dbReference>
<dbReference type="EMBL" id="CADCVR010000042">
    <property type="protein sequence ID" value="CAA9490264.1"/>
    <property type="molecule type" value="Genomic_DNA"/>
</dbReference>
<dbReference type="InterPro" id="IPR004441">
    <property type="entry name" value="rRNA_MeTrfase_TrmH"/>
</dbReference>
<dbReference type="Pfam" id="PF00588">
    <property type="entry name" value="SpoU_methylase"/>
    <property type="match status" value="1"/>
</dbReference>
<dbReference type="InterPro" id="IPR029028">
    <property type="entry name" value="Alpha/beta_knot_MTases"/>
</dbReference>
<dbReference type="AlphaFoldDB" id="A0A6J4SCR9"/>
<evidence type="ECO:0000259" key="5">
    <source>
        <dbReference type="SMART" id="SM00967"/>
    </source>
</evidence>
<dbReference type="GO" id="GO:0006396">
    <property type="term" value="P:RNA processing"/>
    <property type="evidence" value="ECO:0007669"/>
    <property type="project" value="InterPro"/>
</dbReference>
<dbReference type="Gene3D" id="3.30.1330.30">
    <property type="match status" value="1"/>
</dbReference>
<dbReference type="EC" id="2.1.1.185" evidence="6"/>
<dbReference type="InterPro" id="IPR029026">
    <property type="entry name" value="tRNA_m1G_MTases_N"/>
</dbReference>
<accession>A0A6J4SCR9</accession>
<dbReference type="CDD" id="cd18103">
    <property type="entry name" value="SpoU-like_RlmB"/>
    <property type="match status" value="1"/>
</dbReference>
<organism evidence="6">
    <name type="scientific">uncultured Solirubrobacteraceae bacterium</name>
    <dbReference type="NCBI Taxonomy" id="1162706"/>
    <lineage>
        <taxon>Bacteria</taxon>
        <taxon>Bacillati</taxon>
        <taxon>Actinomycetota</taxon>
        <taxon>Thermoleophilia</taxon>
        <taxon>Solirubrobacterales</taxon>
        <taxon>Solirubrobacteraceae</taxon>
        <taxon>environmental samples</taxon>
    </lineage>
</organism>
<evidence type="ECO:0000256" key="4">
    <source>
        <dbReference type="SAM" id="MobiDB-lite"/>
    </source>
</evidence>
<evidence type="ECO:0000313" key="6">
    <source>
        <dbReference type="EMBL" id="CAA9490264.1"/>
    </source>
</evidence>
<dbReference type="SUPFAM" id="SSF75217">
    <property type="entry name" value="alpha/beta knot"/>
    <property type="match status" value="1"/>
</dbReference>